<sequence>MTTQPPPATSVRRPAGEFPQPVSPWESRGLLYAEVAGALVVLALVLANSMEPGFWRAQTPGVQAQAAPATALATVGSADSSE</sequence>
<protein>
    <submittedName>
        <fullName evidence="3">Uncharacterized protein</fullName>
    </submittedName>
</protein>
<keyword evidence="4" id="KW-1185">Reference proteome</keyword>
<proteinExistence type="predicted"/>
<keyword evidence="2" id="KW-0472">Membrane</keyword>
<dbReference type="Proteomes" id="UP000575083">
    <property type="component" value="Unassembled WGS sequence"/>
</dbReference>
<organism evidence="3 4">
    <name type="scientific">Acidovorax soli</name>
    <dbReference type="NCBI Taxonomy" id="592050"/>
    <lineage>
        <taxon>Bacteria</taxon>
        <taxon>Pseudomonadati</taxon>
        <taxon>Pseudomonadota</taxon>
        <taxon>Betaproteobacteria</taxon>
        <taxon>Burkholderiales</taxon>
        <taxon>Comamonadaceae</taxon>
        <taxon>Acidovorax</taxon>
    </lineage>
</organism>
<evidence type="ECO:0000256" key="1">
    <source>
        <dbReference type="SAM" id="MobiDB-lite"/>
    </source>
</evidence>
<dbReference type="RefSeq" id="WP_184856328.1">
    <property type="nucleotide sequence ID" value="NZ_JACHLK010000002.1"/>
</dbReference>
<feature type="region of interest" description="Disordered" evidence="1">
    <location>
        <begin position="1"/>
        <end position="21"/>
    </location>
</feature>
<feature type="transmembrane region" description="Helical" evidence="2">
    <location>
        <begin position="29"/>
        <end position="47"/>
    </location>
</feature>
<evidence type="ECO:0000313" key="4">
    <source>
        <dbReference type="Proteomes" id="UP000575083"/>
    </source>
</evidence>
<dbReference type="EMBL" id="JACHLK010000002">
    <property type="protein sequence ID" value="MBB6558919.1"/>
    <property type="molecule type" value="Genomic_DNA"/>
</dbReference>
<comment type="caution">
    <text evidence="3">The sequence shown here is derived from an EMBL/GenBank/DDBJ whole genome shotgun (WGS) entry which is preliminary data.</text>
</comment>
<dbReference type="AlphaFoldDB" id="A0A7X0PC75"/>
<name>A0A7X0PC75_9BURK</name>
<reference evidence="3 4" key="1">
    <citation type="submission" date="2020-08" db="EMBL/GenBank/DDBJ databases">
        <title>Functional genomics of gut bacteria from endangered species of beetles.</title>
        <authorList>
            <person name="Carlos-Shanley C."/>
        </authorList>
    </citation>
    <scope>NUCLEOTIDE SEQUENCE [LARGE SCALE GENOMIC DNA]</scope>
    <source>
        <strain evidence="3 4">S00198</strain>
    </source>
</reference>
<gene>
    <name evidence="3" type="ORF">HNP48_001583</name>
</gene>
<evidence type="ECO:0000256" key="2">
    <source>
        <dbReference type="SAM" id="Phobius"/>
    </source>
</evidence>
<keyword evidence="2" id="KW-1133">Transmembrane helix</keyword>
<accession>A0A7X0PC75</accession>
<evidence type="ECO:0000313" key="3">
    <source>
        <dbReference type="EMBL" id="MBB6558919.1"/>
    </source>
</evidence>
<keyword evidence="2" id="KW-0812">Transmembrane</keyword>